<protein>
    <submittedName>
        <fullName evidence="1">Uncharacterized protein</fullName>
    </submittedName>
</protein>
<gene>
    <name evidence="1" type="ORF">CRM76_11175</name>
</gene>
<evidence type="ECO:0000313" key="2">
    <source>
        <dbReference type="Proteomes" id="UP000219788"/>
    </source>
</evidence>
<organism evidence="1 2">
    <name type="scientific">Edwardsiella tarda</name>
    <dbReference type="NCBI Taxonomy" id="636"/>
    <lineage>
        <taxon>Bacteria</taxon>
        <taxon>Pseudomonadati</taxon>
        <taxon>Pseudomonadota</taxon>
        <taxon>Gammaproteobacteria</taxon>
        <taxon>Enterobacterales</taxon>
        <taxon>Hafniaceae</taxon>
        <taxon>Edwardsiella</taxon>
    </lineage>
</organism>
<accession>A0A2A7U2I9</accession>
<name>A0A2A7U2I9_EDWTA</name>
<dbReference type="EMBL" id="PDDV01000013">
    <property type="protein sequence ID" value="PEH72453.1"/>
    <property type="molecule type" value="Genomic_DNA"/>
</dbReference>
<sequence length="96" mass="11567">MSVFNTRRDRDRNGRPKPHYHVGYPGFDGKMMHYRDRLSGLWPAWNTCHCPSDWTRLFMTRPRRAQELLAIKRIMKGSDPDGILFPHSTKPYFYYY</sequence>
<evidence type="ECO:0000313" key="1">
    <source>
        <dbReference type="EMBL" id="PEH72453.1"/>
    </source>
</evidence>
<proteinExistence type="predicted"/>
<dbReference type="AlphaFoldDB" id="A0A2A7U2I9"/>
<dbReference type="Proteomes" id="UP000219788">
    <property type="component" value="Unassembled WGS sequence"/>
</dbReference>
<dbReference type="RefSeq" id="WP_098143092.1">
    <property type="nucleotide sequence ID" value="NZ_CP100799.1"/>
</dbReference>
<comment type="caution">
    <text evidence="1">The sequence shown here is derived from an EMBL/GenBank/DDBJ whole genome shotgun (WGS) entry which is preliminary data.</text>
</comment>
<reference evidence="2" key="1">
    <citation type="submission" date="2017-09" db="EMBL/GenBank/DDBJ databases">
        <title>FDA dAtabase for Regulatory Grade micrObial Sequences (FDA-ARGOS): Supporting development and validation of Infectious Disease Dx tests.</title>
        <authorList>
            <person name="Goldberg B."/>
            <person name="Campos J."/>
            <person name="Tallon L."/>
            <person name="Sadzewicz L."/>
            <person name="Ott S."/>
            <person name="Zhao X."/>
            <person name="Nagaraj S."/>
            <person name="Vavikolanu K."/>
            <person name="Aluvathingal J."/>
            <person name="Nadendla S."/>
            <person name="Geyer C."/>
            <person name="Sichtig H."/>
        </authorList>
    </citation>
    <scope>NUCLEOTIDE SEQUENCE [LARGE SCALE GENOMIC DNA]</scope>
    <source>
        <strain evidence="2">FDAARGOS_370</strain>
    </source>
</reference>
<dbReference type="OrthoDB" id="6631590at2"/>